<evidence type="ECO:0000256" key="9">
    <source>
        <dbReference type="ARBA" id="ARBA00023201"/>
    </source>
</evidence>
<evidence type="ECO:0000256" key="3">
    <source>
        <dbReference type="ARBA" id="ARBA00022461"/>
    </source>
</evidence>
<dbReference type="WBParaSite" id="TTAC_0000667201-mRNA-1">
    <property type="protein sequence ID" value="TTAC_0000667201-mRNA-1"/>
    <property type="gene ID" value="TTAC_0000667201"/>
</dbReference>
<evidence type="ECO:0000256" key="1">
    <source>
        <dbReference type="ARBA" id="ARBA00004141"/>
    </source>
</evidence>
<reference evidence="14" key="1">
    <citation type="submission" date="2016-04" db="UniProtKB">
        <authorList>
            <consortium name="WormBaseParasite"/>
        </authorList>
    </citation>
    <scope>IDENTIFICATION</scope>
</reference>
<keyword evidence="13" id="KW-1185">Reference proteome</keyword>
<evidence type="ECO:0000256" key="10">
    <source>
        <dbReference type="ARBA" id="ARBA00023303"/>
    </source>
</evidence>
<name>A0A0R3X0K7_HYDTA</name>
<keyword evidence="3 11" id="KW-0894">Sodium channel</keyword>
<keyword evidence="4 11" id="KW-0812">Transmembrane</keyword>
<evidence type="ECO:0000313" key="14">
    <source>
        <dbReference type="WBParaSite" id="TTAC_0000667201-mRNA-1"/>
    </source>
</evidence>
<dbReference type="GO" id="GO:0005272">
    <property type="term" value="F:sodium channel activity"/>
    <property type="evidence" value="ECO:0007669"/>
    <property type="project" value="UniProtKB-KW"/>
</dbReference>
<evidence type="ECO:0000313" key="13">
    <source>
        <dbReference type="Proteomes" id="UP000274429"/>
    </source>
</evidence>
<evidence type="ECO:0000256" key="11">
    <source>
        <dbReference type="RuleBase" id="RU000679"/>
    </source>
</evidence>
<organism evidence="14">
    <name type="scientific">Hydatigena taeniaeformis</name>
    <name type="common">Feline tapeworm</name>
    <name type="synonym">Taenia taeniaeformis</name>
    <dbReference type="NCBI Taxonomy" id="6205"/>
    <lineage>
        <taxon>Eukaryota</taxon>
        <taxon>Metazoa</taxon>
        <taxon>Spiralia</taxon>
        <taxon>Lophotrochozoa</taxon>
        <taxon>Platyhelminthes</taxon>
        <taxon>Cestoda</taxon>
        <taxon>Eucestoda</taxon>
        <taxon>Cyclophyllidea</taxon>
        <taxon>Taeniidae</taxon>
        <taxon>Hydatigera</taxon>
    </lineage>
</organism>
<dbReference type="InterPro" id="IPR001873">
    <property type="entry name" value="ENaC"/>
</dbReference>
<accession>A0A0R3X0K7</accession>
<gene>
    <name evidence="12" type="ORF">TTAC_LOCUS6657</name>
</gene>
<evidence type="ECO:0000256" key="8">
    <source>
        <dbReference type="ARBA" id="ARBA00023136"/>
    </source>
</evidence>
<dbReference type="Gene3D" id="1.10.287.770">
    <property type="entry name" value="YojJ-like"/>
    <property type="match status" value="1"/>
</dbReference>
<dbReference type="GO" id="GO:0016020">
    <property type="term" value="C:membrane"/>
    <property type="evidence" value="ECO:0007669"/>
    <property type="project" value="UniProtKB-SubCell"/>
</dbReference>
<evidence type="ECO:0000256" key="7">
    <source>
        <dbReference type="ARBA" id="ARBA00023065"/>
    </source>
</evidence>
<evidence type="ECO:0000256" key="6">
    <source>
        <dbReference type="ARBA" id="ARBA00023053"/>
    </source>
</evidence>
<comment type="similarity">
    <text evidence="11">Belongs to the amiloride-sensitive sodium channel (TC 1.A.6) family.</text>
</comment>
<sequence length="345" mass="39912">MSGRPKVIAHEAKGFPLDNYGRYLYDHIVPGTQVHTFYSKNLQHSYTNRNRHCQVGPIEVLGQTYDYDQLDLVSTVFVLAKELHGFTLHNFGSNGSSWKRRMKAVYRYVATFQAACQWKKTCEYLHNECQCYCPLEILRTWDRESINRPENFWTSHPEIEEHCIHSCYYEQQIMLVDTGVCPYACNTATYQKHNEVRFPNATGLDSIEVNFIQDDAITQKTEEELFGLAKLFSEVGGLSSFFFGFSCLVIFELFESCGRFWNKWLRRQFKQRRKKRNFCRLTKSLAFCRGAACAPHCLPPAEDSPIFLCKNVHHICPFSDALPTTDCDLAVWMDIDGALIPVSIE</sequence>
<keyword evidence="6" id="KW-0915">Sodium</keyword>
<proteinExistence type="inferred from homology"/>
<dbReference type="AlphaFoldDB" id="A0A0R3X0K7"/>
<evidence type="ECO:0000313" key="12">
    <source>
        <dbReference type="EMBL" id="VDM30895.1"/>
    </source>
</evidence>
<keyword evidence="5" id="KW-1133">Transmembrane helix</keyword>
<evidence type="ECO:0000256" key="5">
    <source>
        <dbReference type="ARBA" id="ARBA00022989"/>
    </source>
</evidence>
<dbReference type="OrthoDB" id="6227556at2759"/>
<protein>
    <submittedName>
        <fullName evidence="14">Amiloride-sensitive sodium channel subunit alpha</fullName>
    </submittedName>
</protein>
<comment type="subcellular location">
    <subcellularLocation>
        <location evidence="1">Membrane</location>
        <topology evidence="1">Multi-pass membrane protein</topology>
    </subcellularLocation>
</comment>
<keyword evidence="8" id="KW-0472">Membrane</keyword>
<dbReference type="Proteomes" id="UP000274429">
    <property type="component" value="Unassembled WGS sequence"/>
</dbReference>
<keyword evidence="10 11" id="KW-0407">Ion channel</keyword>
<keyword evidence="2 11" id="KW-0813">Transport</keyword>
<keyword evidence="7 11" id="KW-0406">Ion transport</keyword>
<reference evidence="12 13" key="2">
    <citation type="submission" date="2018-11" db="EMBL/GenBank/DDBJ databases">
        <authorList>
            <consortium name="Pathogen Informatics"/>
        </authorList>
    </citation>
    <scope>NUCLEOTIDE SEQUENCE [LARGE SCALE GENOMIC DNA]</scope>
</reference>
<dbReference type="EMBL" id="UYWX01020313">
    <property type="protein sequence ID" value="VDM30895.1"/>
    <property type="molecule type" value="Genomic_DNA"/>
</dbReference>
<evidence type="ECO:0000256" key="2">
    <source>
        <dbReference type="ARBA" id="ARBA00022448"/>
    </source>
</evidence>
<dbReference type="Pfam" id="PF00858">
    <property type="entry name" value="ASC"/>
    <property type="match status" value="1"/>
</dbReference>
<keyword evidence="9 11" id="KW-0739">Sodium transport</keyword>
<evidence type="ECO:0000256" key="4">
    <source>
        <dbReference type="ARBA" id="ARBA00022692"/>
    </source>
</evidence>